<dbReference type="Proteomes" id="UP000267368">
    <property type="component" value="Unassembled WGS sequence"/>
</dbReference>
<dbReference type="Gene3D" id="3.30.1180.10">
    <property type="match status" value="1"/>
</dbReference>
<dbReference type="SUPFAM" id="SSF82549">
    <property type="entry name" value="DAK1/DegV-like"/>
    <property type="match status" value="1"/>
</dbReference>
<organism evidence="2 3">
    <name type="scientific">Slackia faecicanis</name>
    <dbReference type="NCBI Taxonomy" id="255723"/>
    <lineage>
        <taxon>Bacteria</taxon>
        <taxon>Bacillati</taxon>
        <taxon>Actinomycetota</taxon>
        <taxon>Coriobacteriia</taxon>
        <taxon>Eggerthellales</taxon>
        <taxon>Eggerthellaceae</taxon>
        <taxon>Slackia</taxon>
    </lineage>
</organism>
<evidence type="ECO:0000256" key="1">
    <source>
        <dbReference type="ARBA" id="ARBA00023121"/>
    </source>
</evidence>
<keyword evidence="3" id="KW-1185">Reference proteome</keyword>
<dbReference type="Pfam" id="PF02645">
    <property type="entry name" value="DegV"/>
    <property type="match status" value="1"/>
</dbReference>
<dbReference type="NCBIfam" id="TIGR00762">
    <property type="entry name" value="DegV"/>
    <property type="match status" value="1"/>
</dbReference>
<dbReference type="PANTHER" id="PTHR33434">
    <property type="entry name" value="DEGV DOMAIN-CONTAINING PROTEIN DR_1986-RELATED"/>
    <property type="match status" value="1"/>
</dbReference>
<keyword evidence="1" id="KW-0446">Lipid-binding</keyword>
<protein>
    <submittedName>
        <fullName evidence="2">DegV family protein</fullName>
    </submittedName>
</protein>
<name>A0A3N0AGS2_9ACTN</name>
<dbReference type="Gene3D" id="3.40.50.10170">
    <property type="match status" value="1"/>
</dbReference>
<accession>A0A3N0AGS2</accession>
<dbReference type="InterPro" id="IPR003797">
    <property type="entry name" value="DegV"/>
</dbReference>
<dbReference type="InterPro" id="IPR050270">
    <property type="entry name" value="DegV_domain_contain"/>
</dbReference>
<dbReference type="PANTHER" id="PTHR33434:SF2">
    <property type="entry name" value="FATTY ACID-BINDING PROTEIN TM_1468"/>
    <property type="match status" value="1"/>
</dbReference>
<dbReference type="AlphaFoldDB" id="A0A3N0AGS2"/>
<dbReference type="PROSITE" id="PS51482">
    <property type="entry name" value="DEGV"/>
    <property type="match status" value="1"/>
</dbReference>
<sequence>MSHFVSWHFASTATGQRIKTIMMIVTDTASDLLEDEAAELGVKLAPLDIAFGDIHCTRNIPEKFDEFYRLLETSEEFPKTSQPSPDTYLGFIREAQENDEEVLILCMTSDISGTYESARMTANLSGYDRIAVIDTRQAIVSQGIVVRYAVKLRDEGKTLAEMVPLIEEFSSRVHVCGIMGTLTYLRKGGRIPASLAVIGNLLKIKPTIAVENGELVSPAKAKGTAAAKKIIWKQFAEADIDPEWPVYFPYTSDRELAEKLREETVERFGLDIENTCFQQVGGTIGAHLGPGAFGFAYVEKKHED</sequence>
<gene>
    <name evidence="2" type="ORF">DMP07_05540</name>
</gene>
<dbReference type="GO" id="GO:0008289">
    <property type="term" value="F:lipid binding"/>
    <property type="evidence" value="ECO:0007669"/>
    <property type="project" value="UniProtKB-KW"/>
</dbReference>
<dbReference type="EMBL" id="QICB01000003">
    <property type="protein sequence ID" value="RNL19832.1"/>
    <property type="molecule type" value="Genomic_DNA"/>
</dbReference>
<evidence type="ECO:0000313" key="3">
    <source>
        <dbReference type="Proteomes" id="UP000267368"/>
    </source>
</evidence>
<comment type="caution">
    <text evidence="2">The sequence shown here is derived from an EMBL/GenBank/DDBJ whole genome shotgun (WGS) entry which is preliminary data.</text>
</comment>
<evidence type="ECO:0000313" key="2">
    <source>
        <dbReference type="EMBL" id="RNL19832.1"/>
    </source>
</evidence>
<proteinExistence type="predicted"/>
<reference evidence="3" key="1">
    <citation type="submission" date="2018-05" db="EMBL/GenBank/DDBJ databases">
        <title>Genome Sequencing of selected type strains of the family Eggerthellaceae.</title>
        <authorList>
            <person name="Danylec N."/>
            <person name="Stoll D.A."/>
            <person name="Doetsch A."/>
            <person name="Huch M."/>
        </authorList>
    </citation>
    <scope>NUCLEOTIDE SEQUENCE [LARGE SCALE GENOMIC DNA]</scope>
    <source>
        <strain evidence="3">DSM 17537</strain>
    </source>
</reference>
<dbReference type="InterPro" id="IPR043168">
    <property type="entry name" value="DegV_C"/>
</dbReference>